<reference evidence="2 3" key="1">
    <citation type="journal article" date="2003" name="Nature">
        <title>The genome sequence of the filamentous fungus Neurospora crassa.</title>
        <authorList>
            <person name="Galagan J.E."/>
            <person name="Calvo S.E."/>
            <person name="Borkovich K.A."/>
            <person name="Selker E.U."/>
            <person name="Read N.D."/>
            <person name="Jaffe D."/>
            <person name="FitzHugh W."/>
            <person name="Ma L.J."/>
            <person name="Smirnov S."/>
            <person name="Purcell S."/>
            <person name="Rehman B."/>
            <person name="Elkins T."/>
            <person name="Engels R."/>
            <person name="Wang S."/>
            <person name="Nielsen C.B."/>
            <person name="Butler J."/>
            <person name="Endrizzi M."/>
            <person name="Qui D."/>
            <person name="Ianakiev P."/>
            <person name="Bell-Pedersen D."/>
            <person name="Nelson M.A."/>
            <person name="Werner-Washburne M."/>
            <person name="Selitrennikoff C.P."/>
            <person name="Kinsey J.A."/>
            <person name="Braun E.L."/>
            <person name="Zelter A."/>
            <person name="Schulte U."/>
            <person name="Kothe G.O."/>
            <person name="Jedd G."/>
            <person name="Mewes W."/>
            <person name="Staben C."/>
            <person name="Marcotte E."/>
            <person name="Greenberg D."/>
            <person name="Roy A."/>
            <person name="Foley K."/>
            <person name="Naylor J."/>
            <person name="Stange-Thomann N."/>
            <person name="Barrett R."/>
            <person name="Gnerre S."/>
            <person name="Kamal M."/>
            <person name="Kamvysselis M."/>
            <person name="Mauceli E."/>
            <person name="Bielke C."/>
            <person name="Rudd S."/>
            <person name="Frishman D."/>
            <person name="Krystofova S."/>
            <person name="Rasmussen C."/>
            <person name="Metzenberg R.L."/>
            <person name="Perkins D.D."/>
            <person name="Kroken S."/>
            <person name="Cogoni C."/>
            <person name="Macino G."/>
            <person name="Catcheside D."/>
            <person name="Li W."/>
            <person name="Pratt R.J."/>
            <person name="Osmani S.A."/>
            <person name="DeSouza C.P."/>
            <person name="Glass L."/>
            <person name="Orbach M.J."/>
            <person name="Berglund J.A."/>
            <person name="Voelker R."/>
            <person name="Yarden O."/>
            <person name="Plamann M."/>
            <person name="Seiler S."/>
            <person name="Dunlap J."/>
            <person name="Radford A."/>
            <person name="Aramayo R."/>
            <person name="Natvig D.O."/>
            <person name="Alex L.A."/>
            <person name="Mannhaupt G."/>
            <person name="Ebbole D.J."/>
            <person name="Freitag M."/>
            <person name="Paulsen I."/>
            <person name="Sachs M.S."/>
            <person name="Lander E.S."/>
            <person name="Nusbaum C."/>
            <person name="Birren B."/>
        </authorList>
    </citation>
    <scope>NUCLEOTIDE SEQUENCE [LARGE SCALE GENOMIC DNA]</scope>
    <source>
        <strain evidence="3">ATCC 24698 / 74-OR23-1A / CBS 708.71 / DSM 1257 / FGSC 987</strain>
    </source>
</reference>
<protein>
    <submittedName>
        <fullName evidence="2">Uncharacterized protein</fullName>
    </submittedName>
</protein>
<accession>Q7S3V2</accession>
<dbReference type="RefSeq" id="XP_959363.3">
    <property type="nucleotide sequence ID" value="XM_954270.3"/>
</dbReference>
<organism evidence="2 3">
    <name type="scientific">Neurospora crassa (strain ATCC 24698 / 74-OR23-1A / CBS 708.71 / DSM 1257 / FGSC 987)</name>
    <dbReference type="NCBI Taxonomy" id="367110"/>
    <lineage>
        <taxon>Eukaryota</taxon>
        <taxon>Fungi</taxon>
        <taxon>Dikarya</taxon>
        <taxon>Ascomycota</taxon>
        <taxon>Pezizomycotina</taxon>
        <taxon>Sordariomycetes</taxon>
        <taxon>Sordariomycetidae</taxon>
        <taxon>Sordariales</taxon>
        <taxon>Sordariaceae</taxon>
        <taxon>Neurospora</taxon>
    </lineage>
</organism>
<keyword evidence="3" id="KW-1185">Reference proteome</keyword>
<feature type="region of interest" description="Disordered" evidence="1">
    <location>
        <begin position="17"/>
        <end position="76"/>
    </location>
</feature>
<dbReference type="AlphaFoldDB" id="Q7S3V2"/>
<dbReference type="InParanoid" id="Q7S3V2"/>
<evidence type="ECO:0000313" key="2">
    <source>
        <dbReference type="EMBL" id="EAA30127.3"/>
    </source>
</evidence>
<proteinExistence type="predicted"/>
<evidence type="ECO:0000256" key="1">
    <source>
        <dbReference type="SAM" id="MobiDB-lite"/>
    </source>
</evidence>
<dbReference type="KEGG" id="ncr:NCU04915"/>
<gene>
    <name evidence="2" type="ORF">NCU04915</name>
</gene>
<dbReference type="VEuPathDB" id="FungiDB:NCU04915"/>
<sequence length="283" mass="31325">MTVMKWWHLLKSASQANLPTSKVRSPNSSRHRHREASSSGKVSGPASRCDNATLTNGTTARPQFSTTTGQSGHHRGNLDHQLLNIRGGDGYCLVCNPWYADKNPNLQNEDPNSLPQISTEHGYVLLEGQPSVLPPSRAEGNYFTKVDIRGDSNNMELILDTALVANPNRARSSRYEKVDIHLPLDHKASSEPATLIVSELLQLNPKGRRYTTGSPLSDSQLSYESHFGCGKTGFNTEETQVVLSMARALRVRNKCSPSSTFSKNWGFHLLLFIKAQISRSLRN</sequence>
<dbReference type="Proteomes" id="UP000001805">
    <property type="component" value="Chromosome 4, Linkage Group IV"/>
</dbReference>
<evidence type="ECO:0000313" key="3">
    <source>
        <dbReference type="Proteomes" id="UP000001805"/>
    </source>
</evidence>
<dbReference type="OrthoDB" id="10553623at2759"/>
<feature type="compositionally biased region" description="Polar residues" evidence="1">
    <location>
        <begin position="50"/>
        <end position="71"/>
    </location>
</feature>
<dbReference type="EMBL" id="CM002239">
    <property type="protein sequence ID" value="EAA30127.3"/>
    <property type="molecule type" value="Genomic_DNA"/>
</dbReference>
<dbReference type="HOGENOM" id="CLU_138074_0_0_1"/>
<name>Q7S3V2_NEUCR</name>
<feature type="compositionally biased region" description="Polar residues" evidence="1">
    <location>
        <begin position="17"/>
        <end position="27"/>
    </location>
</feature>
<dbReference type="GeneID" id="3875517"/>